<feature type="transmembrane region" description="Helical" evidence="2">
    <location>
        <begin position="28"/>
        <end position="46"/>
    </location>
</feature>
<organism evidence="3 4">
    <name type="scientific">Cellulomonas phragmiteti</name>
    <dbReference type="NCBI Taxonomy" id="478780"/>
    <lineage>
        <taxon>Bacteria</taxon>
        <taxon>Bacillati</taxon>
        <taxon>Actinomycetota</taxon>
        <taxon>Actinomycetes</taxon>
        <taxon>Micrococcales</taxon>
        <taxon>Cellulomonadaceae</taxon>
        <taxon>Cellulomonas</taxon>
    </lineage>
</organism>
<evidence type="ECO:0000256" key="2">
    <source>
        <dbReference type="SAM" id="Phobius"/>
    </source>
</evidence>
<dbReference type="RefSeq" id="WP_203674209.1">
    <property type="nucleotide sequence ID" value="NZ_BONP01000012.1"/>
</dbReference>
<proteinExistence type="predicted"/>
<comment type="caution">
    <text evidence="3">The sequence shown here is derived from an EMBL/GenBank/DDBJ whole genome shotgun (WGS) entry which is preliminary data.</text>
</comment>
<keyword evidence="2" id="KW-1133">Transmembrane helix</keyword>
<sequence>MTSDQPLDANDTAALTEPAAGGSAPVRALAIALWVVVGSLLAYGIAQTVIKASALFA</sequence>
<protein>
    <submittedName>
        <fullName evidence="3">Uncharacterized protein</fullName>
    </submittedName>
</protein>
<dbReference type="EMBL" id="BONP01000012">
    <property type="protein sequence ID" value="GIG40473.1"/>
    <property type="molecule type" value="Genomic_DNA"/>
</dbReference>
<dbReference type="Proteomes" id="UP000614741">
    <property type="component" value="Unassembled WGS sequence"/>
</dbReference>
<keyword evidence="2" id="KW-0812">Transmembrane</keyword>
<keyword evidence="4" id="KW-1185">Reference proteome</keyword>
<gene>
    <name evidence="3" type="ORF">Cph01nite_22350</name>
</gene>
<evidence type="ECO:0000256" key="1">
    <source>
        <dbReference type="SAM" id="MobiDB-lite"/>
    </source>
</evidence>
<feature type="region of interest" description="Disordered" evidence="1">
    <location>
        <begin position="1"/>
        <end position="22"/>
    </location>
</feature>
<keyword evidence="2" id="KW-0472">Membrane</keyword>
<name>A0ABQ4DM89_9CELL</name>
<reference evidence="3 4" key="1">
    <citation type="submission" date="2021-01" db="EMBL/GenBank/DDBJ databases">
        <title>Whole genome shotgun sequence of Cellulomonas phragmiteti NBRC 110785.</title>
        <authorList>
            <person name="Komaki H."/>
            <person name="Tamura T."/>
        </authorList>
    </citation>
    <scope>NUCLEOTIDE SEQUENCE [LARGE SCALE GENOMIC DNA]</scope>
    <source>
        <strain evidence="3 4">NBRC 110785</strain>
    </source>
</reference>
<evidence type="ECO:0000313" key="3">
    <source>
        <dbReference type="EMBL" id="GIG40473.1"/>
    </source>
</evidence>
<accession>A0ABQ4DM89</accession>
<evidence type="ECO:0000313" key="4">
    <source>
        <dbReference type="Proteomes" id="UP000614741"/>
    </source>
</evidence>